<comment type="caution">
    <text evidence="1">The sequence shown here is derived from an EMBL/GenBank/DDBJ whole genome shotgun (WGS) entry which is preliminary data.</text>
</comment>
<name>A0A846XYX9_9NOCA</name>
<dbReference type="AlphaFoldDB" id="A0A846XYX9"/>
<organism evidence="1 2">
    <name type="scientific">Nocardia vermiculata</name>
    <dbReference type="NCBI Taxonomy" id="257274"/>
    <lineage>
        <taxon>Bacteria</taxon>
        <taxon>Bacillati</taxon>
        <taxon>Actinomycetota</taxon>
        <taxon>Actinomycetes</taxon>
        <taxon>Mycobacteriales</taxon>
        <taxon>Nocardiaceae</taxon>
        <taxon>Nocardia</taxon>
    </lineage>
</organism>
<reference evidence="1 2" key="1">
    <citation type="submission" date="2020-04" db="EMBL/GenBank/DDBJ databases">
        <title>MicrobeNet Type strains.</title>
        <authorList>
            <person name="Nicholson A.C."/>
        </authorList>
    </citation>
    <scope>NUCLEOTIDE SEQUENCE [LARGE SCALE GENOMIC DNA]</scope>
    <source>
        <strain evidence="1 2">JCM 12354</strain>
    </source>
</reference>
<dbReference type="Pfam" id="PF05845">
    <property type="entry name" value="PhnH"/>
    <property type="match status" value="1"/>
</dbReference>
<dbReference type="InterPro" id="IPR008772">
    <property type="entry name" value="Phosphonate_metab_PhnH"/>
</dbReference>
<dbReference type="InterPro" id="IPR038058">
    <property type="entry name" value="PhnH-like_sp"/>
</dbReference>
<accession>A0A846XYX9</accession>
<dbReference type="SUPFAM" id="SSF159709">
    <property type="entry name" value="PhnH-like"/>
    <property type="match status" value="1"/>
</dbReference>
<dbReference type="GO" id="GO:0016829">
    <property type="term" value="F:lyase activity"/>
    <property type="evidence" value="ECO:0007669"/>
    <property type="project" value="UniProtKB-KW"/>
</dbReference>
<evidence type="ECO:0000313" key="1">
    <source>
        <dbReference type="EMBL" id="NKY50995.1"/>
    </source>
</evidence>
<evidence type="ECO:0000313" key="2">
    <source>
        <dbReference type="Proteomes" id="UP000565711"/>
    </source>
</evidence>
<proteinExistence type="predicted"/>
<protein>
    <submittedName>
        <fullName evidence="1">Phosphonate C-P lyase system protein PhnH</fullName>
    </submittedName>
</protein>
<keyword evidence="1" id="KW-0456">Lyase</keyword>
<dbReference type="GO" id="GO:0019634">
    <property type="term" value="P:organic phosphonate metabolic process"/>
    <property type="evidence" value="ECO:0007669"/>
    <property type="project" value="InterPro"/>
</dbReference>
<dbReference type="PIRSF" id="PIRSF020680">
    <property type="entry name" value="PhnH"/>
    <property type="match status" value="1"/>
</dbReference>
<sequence>MTVPSNASTVPGFGAPVDDAQRVFRSVLEAMARPTTTFPVDVDLTAPGGLGSGAAAIVLTLCDEYTPIWLDATLGSETALAQWIRFHTGAAIVDTPDQAAFAVVSSLAAAPALGALNQGTDIEPHTSATVIVDTAAGAADGRETPILVSGPGIDGTARWNARDVPAEFVEEWRGRRSALPCGIDLIFAARDTVFALPRTTELTSLVDAGRGL</sequence>
<dbReference type="RefSeq" id="WP_067873635.1">
    <property type="nucleotide sequence ID" value="NZ_JAAXOP010000005.1"/>
</dbReference>
<gene>
    <name evidence="1" type="primary">phnH</name>
    <name evidence="1" type="ORF">HGA08_12310</name>
</gene>
<dbReference type="EMBL" id="JAAXOP010000005">
    <property type="protein sequence ID" value="NKY50995.1"/>
    <property type="molecule type" value="Genomic_DNA"/>
</dbReference>
<dbReference type="Proteomes" id="UP000565711">
    <property type="component" value="Unassembled WGS sequence"/>
</dbReference>
<keyword evidence="2" id="KW-1185">Reference proteome</keyword>
<dbReference type="Gene3D" id="3.40.50.11310">
    <property type="entry name" value="Bacterial phosphonate metabolism protein PhnH"/>
    <property type="match status" value="1"/>
</dbReference>
<dbReference type="NCBIfam" id="TIGR03292">
    <property type="entry name" value="PhnH_redo"/>
    <property type="match status" value="1"/>
</dbReference>